<reference evidence="2 3" key="1">
    <citation type="submission" date="2019-11" db="EMBL/GenBank/DDBJ databases">
        <title>Metabolism of dissolved organic matter in forest soils.</title>
        <authorList>
            <person name="Cyle K.T."/>
            <person name="Wilhelm R.C."/>
            <person name="Martinez C.E."/>
        </authorList>
    </citation>
    <scope>NUCLEOTIDE SEQUENCE [LARGE SCALE GENOMIC DNA]</scope>
    <source>
        <strain evidence="2 3">5N</strain>
    </source>
</reference>
<dbReference type="InterPro" id="IPR012340">
    <property type="entry name" value="NA-bd_OB-fold"/>
</dbReference>
<gene>
    <name evidence="2" type="ORF">GNZ13_09535</name>
</gene>
<dbReference type="Proteomes" id="UP000655523">
    <property type="component" value="Unassembled WGS sequence"/>
</dbReference>
<organism evidence="2 3">
    <name type="scientific">Paraburkholderia elongata</name>
    <dbReference type="NCBI Taxonomy" id="2675747"/>
    <lineage>
        <taxon>Bacteria</taxon>
        <taxon>Pseudomonadati</taxon>
        <taxon>Pseudomonadota</taxon>
        <taxon>Betaproteobacteria</taxon>
        <taxon>Burkholderiales</taxon>
        <taxon>Burkholderiaceae</taxon>
        <taxon>Paraburkholderia</taxon>
    </lineage>
</organism>
<dbReference type="PANTHER" id="PTHR34075:SF5">
    <property type="entry name" value="BLR3430 PROTEIN"/>
    <property type="match status" value="1"/>
</dbReference>
<name>A0A972NM80_9BURK</name>
<keyword evidence="3" id="KW-1185">Reference proteome</keyword>
<evidence type="ECO:0000313" key="2">
    <source>
        <dbReference type="EMBL" id="NPT54844.1"/>
    </source>
</evidence>
<protein>
    <recommendedName>
        <fullName evidence="1">ChsH2 C-terminal OB-fold domain-containing protein</fullName>
    </recommendedName>
</protein>
<dbReference type="InterPro" id="IPR052513">
    <property type="entry name" value="Thioester_dehydratase-like"/>
</dbReference>
<dbReference type="RefSeq" id="WP_172162728.1">
    <property type="nucleotide sequence ID" value="NZ_WOEZ01000044.1"/>
</dbReference>
<evidence type="ECO:0000259" key="1">
    <source>
        <dbReference type="Pfam" id="PF01796"/>
    </source>
</evidence>
<feature type="domain" description="ChsH2 C-terminal OB-fold" evidence="1">
    <location>
        <begin position="62"/>
        <end position="124"/>
    </location>
</feature>
<dbReference type="Pfam" id="PF01796">
    <property type="entry name" value="OB_ChsH2_C"/>
    <property type="match status" value="1"/>
</dbReference>
<comment type="caution">
    <text evidence="2">The sequence shown here is derived from an EMBL/GenBank/DDBJ whole genome shotgun (WGS) entry which is preliminary data.</text>
</comment>
<dbReference type="SUPFAM" id="SSF50249">
    <property type="entry name" value="Nucleic acid-binding proteins"/>
    <property type="match status" value="1"/>
</dbReference>
<proteinExistence type="predicted"/>
<evidence type="ECO:0000313" key="3">
    <source>
        <dbReference type="Proteomes" id="UP000655523"/>
    </source>
</evidence>
<dbReference type="AlphaFoldDB" id="A0A972NM80"/>
<accession>A0A972NM80</accession>
<dbReference type="InterPro" id="IPR002878">
    <property type="entry name" value="ChsH2_C"/>
</dbReference>
<dbReference type="EMBL" id="WOEZ01000044">
    <property type="protein sequence ID" value="NPT54844.1"/>
    <property type="molecule type" value="Genomic_DNA"/>
</dbReference>
<dbReference type="PANTHER" id="PTHR34075">
    <property type="entry name" value="BLR3430 PROTEIN"/>
    <property type="match status" value="1"/>
</dbReference>
<sequence length="149" mass="16394">MLKTPAPPDATKQTKPIVPYLKLGETDAPYLEGLRCSSCNAVFIGARDRCSQCFCDDLTPFQLSDTGRLYNWTIVYRNFPGIRVPFISAVVDLDGGGTVKGNLVDIEPDPGMVKFDMPVKLVYRPVDETDAEGNLYVSYFFVPAQSTGS</sequence>